<evidence type="ECO:0000313" key="3">
    <source>
        <dbReference type="Proteomes" id="UP000219573"/>
    </source>
</evidence>
<evidence type="ECO:0000313" key="2">
    <source>
        <dbReference type="EMBL" id="SNY39913.1"/>
    </source>
</evidence>
<organism evidence="2 3">
    <name type="scientific">Orenia metallireducens</name>
    <dbReference type="NCBI Taxonomy" id="1413210"/>
    <lineage>
        <taxon>Bacteria</taxon>
        <taxon>Bacillati</taxon>
        <taxon>Bacillota</taxon>
        <taxon>Clostridia</taxon>
        <taxon>Halanaerobiales</taxon>
        <taxon>Halobacteroidaceae</taxon>
        <taxon>Orenia</taxon>
    </lineage>
</organism>
<sequence>MKNSTNKMKRQRVIKVVSYNPNWKKDYEFEAEKIKDIFKEIIIDIHHIGSTAIQEIKAKPIIDILVEVEDINKNEFHRKHGEVPKEVDIEGEYLYDAINHLMIDSVLREAGTQEFFSESNITPLTIVYEDFIDNYEETVIRILKFLEIANINQVKIAPPYFEKLADDLSEKWVQRFRKERQRKWENIGW</sequence>
<keyword evidence="3" id="KW-1185">Reference proteome</keyword>
<dbReference type="SUPFAM" id="SSF52540">
    <property type="entry name" value="P-loop containing nucleoside triphosphate hydrolases"/>
    <property type="match status" value="1"/>
</dbReference>
<dbReference type="SUPFAM" id="SSF81301">
    <property type="entry name" value="Nucleotidyltransferase"/>
    <property type="match status" value="1"/>
</dbReference>
<feature type="domain" description="Sulphotransferase Stf0" evidence="1">
    <location>
        <begin position="91"/>
        <end position="179"/>
    </location>
</feature>
<dbReference type="AlphaFoldDB" id="A0A285HW95"/>
<gene>
    <name evidence="2" type="ORF">SAMN06265827_12617</name>
</gene>
<dbReference type="Pfam" id="PF09037">
    <property type="entry name" value="Sulphotransf"/>
    <property type="match status" value="1"/>
</dbReference>
<reference evidence="3" key="1">
    <citation type="submission" date="2017-09" db="EMBL/GenBank/DDBJ databases">
        <authorList>
            <person name="Varghese N."/>
            <person name="Submissions S."/>
        </authorList>
    </citation>
    <scope>NUCLEOTIDE SEQUENCE [LARGE SCALE GENOMIC DNA]</scope>
    <source>
        <strain evidence="3">MSL47</strain>
    </source>
</reference>
<dbReference type="Gene3D" id="3.30.460.10">
    <property type="entry name" value="Beta Polymerase, domain 2"/>
    <property type="match status" value="1"/>
</dbReference>
<dbReference type="EMBL" id="OBDZ01000026">
    <property type="protein sequence ID" value="SNY39913.1"/>
    <property type="molecule type" value="Genomic_DNA"/>
</dbReference>
<dbReference type="GO" id="GO:0016740">
    <property type="term" value="F:transferase activity"/>
    <property type="evidence" value="ECO:0007669"/>
    <property type="project" value="UniProtKB-KW"/>
</dbReference>
<accession>A0A285HW95</accession>
<dbReference type="PANTHER" id="PTHR34822">
    <property type="entry name" value="GRPB DOMAIN PROTEIN (AFU_ORTHOLOGUE AFUA_1G01530)"/>
    <property type="match status" value="1"/>
</dbReference>
<dbReference type="OrthoDB" id="9799092at2"/>
<protein>
    <submittedName>
        <fullName evidence="2">Stf0 sulphotransferase</fullName>
    </submittedName>
</protein>
<dbReference type="PANTHER" id="PTHR34822:SF1">
    <property type="entry name" value="GRPB FAMILY PROTEIN"/>
    <property type="match status" value="1"/>
</dbReference>
<proteinExistence type="predicted"/>
<dbReference type="InterPro" id="IPR024628">
    <property type="entry name" value="Sulfotransferase_Stf0_dom"/>
</dbReference>
<dbReference type="RefSeq" id="WP_097018928.1">
    <property type="nucleotide sequence ID" value="NZ_OBDZ01000026.1"/>
</dbReference>
<name>A0A285HW95_9FIRM</name>
<dbReference type="Proteomes" id="UP000219573">
    <property type="component" value="Unassembled WGS sequence"/>
</dbReference>
<dbReference type="InterPro" id="IPR027417">
    <property type="entry name" value="P-loop_NTPase"/>
</dbReference>
<dbReference type="InterPro" id="IPR043519">
    <property type="entry name" value="NT_sf"/>
</dbReference>
<keyword evidence="2" id="KW-0808">Transferase</keyword>
<dbReference type="Pfam" id="PF04229">
    <property type="entry name" value="GrpB"/>
    <property type="match status" value="1"/>
</dbReference>
<dbReference type="InterPro" id="IPR007344">
    <property type="entry name" value="GrpB/CoaE"/>
</dbReference>
<evidence type="ECO:0000259" key="1">
    <source>
        <dbReference type="Pfam" id="PF09037"/>
    </source>
</evidence>